<dbReference type="Proteomes" id="UP000009173">
    <property type="component" value="Plasmid pDVUL01"/>
</dbReference>
<dbReference type="KEGG" id="dvl:Dvul_3019"/>
<feature type="transmembrane region" description="Helical" evidence="1">
    <location>
        <begin position="6"/>
        <end position="25"/>
    </location>
</feature>
<keyword evidence="1" id="KW-0472">Membrane</keyword>
<geneLocation type="plasmid" evidence="2 3">
    <name>pDVUL01</name>
</geneLocation>
<feature type="transmembrane region" description="Helical" evidence="1">
    <location>
        <begin position="240"/>
        <end position="258"/>
    </location>
</feature>
<evidence type="ECO:0000313" key="2">
    <source>
        <dbReference type="EMBL" id="ABM30030.1"/>
    </source>
</evidence>
<dbReference type="PANTHER" id="PTHR36111">
    <property type="entry name" value="INNER MEMBRANE PROTEIN-RELATED"/>
    <property type="match status" value="1"/>
</dbReference>
<accession>A0A0H3ADR9</accession>
<gene>
    <name evidence="2" type="ordered locus">Dvul_3019</name>
</gene>
<dbReference type="EMBL" id="CP000528">
    <property type="protein sequence ID" value="ABM30030.1"/>
    <property type="molecule type" value="Genomic_DNA"/>
</dbReference>
<protein>
    <recommendedName>
        <fullName evidence="4">DUF554 domain-containing protein</fullName>
    </recommendedName>
</protein>
<reference evidence="3" key="1">
    <citation type="journal article" date="2009" name="Environ. Microbiol.">
        <title>Contribution of mobile genetic elements to Desulfovibrio vulgaris genome plasticity.</title>
        <authorList>
            <person name="Walker C.B."/>
            <person name="Stolyar S."/>
            <person name="Chivian D."/>
            <person name="Pinel N."/>
            <person name="Gabster J.A."/>
            <person name="Dehal P.S."/>
            <person name="He Z."/>
            <person name="Yang Z.K."/>
            <person name="Yen H.C."/>
            <person name="Zhou J."/>
            <person name="Wall J.D."/>
            <person name="Hazen T.C."/>
            <person name="Arkin A.P."/>
            <person name="Stahl D.A."/>
        </authorList>
    </citation>
    <scope>NUCLEOTIDE SEQUENCE [LARGE SCALE GENOMIC DNA]</scope>
    <source>
        <strain evidence="3">DP4</strain>
        <plasmid evidence="3">Plasmid pDVUL01</plasmid>
    </source>
</reference>
<dbReference type="InterPro" id="IPR007563">
    <property type="entry name" value="DUF554"/>
</dbReference>
<dbReference type="Pfam" id="PF04474">
    <property type="entry name" value="DUF554"/>
    <property type="match status" value="2"/>
</dbReference>
<feature type="transmembrane region" description="Helical" evidence="1">
    <location>
        <begin position="161"/>
        <end position="180"/>
    </location>
</feature>
<evidence type="ECO:0000313" key="3">
    <source>
        <dbReference type="Proteomes" id="UP000009173"/>
    </source>
</evidence>
<keyword evidence="2" id="KW-0614">Plasmid</keyword>
<dbReference type="PANTHER" id="PTHR36111:SF2">
    <property type="entry name" value="INNER MEMBRANE PROTEIN"/>
    <property type="match status" value="1"/>
</dbReference>
<dbReference type="RefSeq" id="WP_011787370.1">
    <property type="nucleotide sequence ID" value="NC_008741.1"/>
</dbReference>
<keyword evidence="1" id="KW-1133">Transmembrane helix</keyword>
<keyword evidence="1" id="KW-0812">Transmembrane</keyword>
<feature type="transmembrane region" description="Helical" evidence="1">
    <location>
        <begin position="264"/>
        <end position="286"/>
    </location>
</feature>
<sequence length="290" mass="29606">MIGPAINSACIVAGAVLGSLLARRVGSSFQKNIMLVFGCISTGLGIFMIGKAHAMPPIVCSLMAGTVLGELFRLEHIVVRLSHKVAGFFARRGARRAARKAARMTAQAGANATVAASGAATGTVTGAADAGTPDAATPASPCAAPDAARPSVSIEAIQEQFAVFTVVFSASGLGFFGAMQEGLTGDFTMLLIKSLLDLPTAMFIAANIGAVIGVLCVPQFVIQMAVLLSAGFVSHWATPAVLADFSGCGGFIMLATGLRMCGIVQFPILSMLPALLLAMPVSALWVHLIG</sequence>
<dbReference type="AlphaFoldDB" id="A0A0H3ADR9"/>
<evidence type="ECO:0008006" key="4">
    <source>
        <dbReference type="Google" id="ProtNLM"/>
    </source>
</evidence>
<feature type="transmembrane region" description="Helical" evidence="1">
    <location>
        <begin position="200"/>
        <end position="228"/>
    </location>
</feature>
<evidence type="ECO:0000256" key="1">
    <source>
        <dbReference type="SAM" id="Phobius"/>
    </source>
</evidence>
<proteinExistence type="predicted"/>
<dbReference type="HOGENOM" id="CLU_091659_2_0_7"/>
<organism evidence="2 3">
    <name type="scientific">Nitratidesulfovibrio vulgaris (strain DP4)</name>
    <name type="common">Desulfovibrio vulgaris</name>
    <dbReference type="NCBI Taxonomy" id="391774"/>
    <lineage>
        <taxon>Bacteria</taxon>
        <taxon>Pseudomonadati</taxon>
        <taxon>Thermodesulfobacteriota</taxon>
        <taxon>Desulfovibrionia</taxon>
        <taxon>Desulfovibrionales</taxon>
        <taxon>Desulfovibrionaceae</taxon>
        <taxon>Nitratidesulfovibrio</taxon>
    </lineage>
</organism>
<name>A0A0H3ADR9_NITV4</name>
<feature type="transmembrane region" description="Helical" evidence="1">
    <location>
        <begin position="32"/>
        <end position="49"/>
    </location>
</feature>